<dbReference type="HOGENOM" id="CLU_067870_0_0_1"/>
<dbReference type="EMBL" id="KN833768">
    <property type="protein sequence ID" value="KIK20275.1"/>
    <property type="molecule type" value="Genomic_DNA"/>
</dbReference>
<keyword evidence="2" id="KW-1185">Reference proteome</keyword>
<reference evidence="2" key="2">
    <citation type="submission" date="2015-01" db="EMBL/GenBank/DDBJ databases">
        <title>Evolutionary Origins and Diversification of the Mycorrhizal Mutualists.</title>
        <authorList>
            <consortium name="DOE Joint Genome Institute"/>
            <consortium name="Mycorrhizal Genomics Consortium"/>
            <person name="Kohler A."/>
            <person name="Kuo A."/>
            <person name="Nagy L.G."/>
            <person name="Floudas D."/>
            <person name="Copeland A."/>
            <person name="Barry K.W."/>
            <person name="Cichocki N."/>
            <person name="Veneault-Fourrey C."/>
            <person name="LaButti K."/>
            <person name="Lindquist E.A."/>
            <person name="Lipzen A."/>
            <person name="Lundell T."/>
            <person name="Morin E."/>
            <person name="Murat C."/>
            <person name="Riley R."/>
            <person name="Ohm R."/>
            <person name="Sun H."/>
            <person name="Tunlid A."/>
            <person name="Henrissat B."/>
            <person name="Grigoriev I.V."/>
            <person name="Hibbett D.S."/>
            <person name="Martin F."/>
        </authorList>
    </citation>
    <scope>NUCLEOTIDE SEQUENCE [LARGE SCALE GENOMIC DNA]</scope>
    <source>
        <strain evidence="2">441</strain>
    </source>
</reference>
<reference evidence="1 2" key="1">
    <citation type="submission" date="2014-04" db="EMBL/GenBank/DDBJ databases">
        <authorList>
            <consortium name="DOE Joint Genome Institute"/>
            <person name="Kuo A."/>
            <person name="Kohler A."/>
            <person name="Costa M.D."/>
            <person name="Nagy L.G."/>
            <person name="Floudas D."/>
            <person name="Copeland A."/>
            <person name="Barry K.W."/>
            <person name="Cichocki N."/>
            <person name="Veneault-Fourrey C."/>
            <person name="LaButti K."/>
            <person name="Lindquist E.A."/>
            <person name="Lipzen A."/>
            <person name="Lundell T."/>
            <person name="Morin E."/>
            <person name="Murat C."/>
            <person name="Sun H."/>
            <person name="Tunlid A."/>
            <person name="Henrissat B."/>
            <person name="Grigoriev I.V."/>
            <person name="Hibbett D.S."/>
            <person name="Martin F."/>
            <person name="Nordberg H.P."/>
            <person name="Cantor M.N."/>
            <person name="Hua S.X."/>
        </authorList>
    </citation>
    <scope>NUCLEOTIDE SEQUENCE [LARGE SCALE GENOMIC DNA]</scope>
    <source>
        <strain evidence="1 2">441</strain>
    </source>
</reference>
<protein>
    <submittedName>
        <fullName evidence="1">Uncharacterized protein</fullName>
    </submittedName>
</protein>
<sequence length="218" mass="24070">GALETTMLESFLKAAKLRGWLSRPECPVAVCECKLLLDQAYVNKRAPGDCLPCEEAHVLDSKPSPVPRDLSKLIQEQVAVQYARIKHAGVVYSRSSSHLGNSLIFFYPNGNHARSPVPGTIEYIYASNEVVTFAVRRQLLHHPGGHDIFAGYPHFPAKLYSASLSNQLEPIELPWVVSHFVRWGISDDQVVILSLCRVSVNSTLIIAAQILTPAGRTE</sequence>
<gene>
    <name evidence="1" type="ORF">PISMIDRAFT_106070</name>
</gene>
<dbReference type="OrthoDB" id="3247418at2759"/>
<dbReference type="AlphaFoldDB" id="A0A0C9Y6F3"/>
<evidence type="ECO:0000313" key="2">
    <source>
        <dbReference type="Proteomes" id="UP000054018"/>
    </source>
</evidence>
<dbReference type="Proteomes" id="UP000054018">
    <property type="component" value="Unassembled WGS sequence"/>
</dbReference>
<name>A0A0C9Y6F3_9AGAM</name>
<accession>A0A0C9Y6F3</accession>
<feature type="non-terminal residue" evidence="1">
    <location>
        <position position="1"/>
    </location>
</feature>
<organism evidence="1 2">
    <name type="scientific">Pisolithus microcarpus 441</name>
    <dbReference type="NCBI Taxonomy" id="765257"/>
    <lineage>
        <taxon>Eukaryota</taxon>
        <taxon>Fungi</taxon>
        <taxon>Dikarya</taxon>
        <taxon>Basidiomycota</taxon>
        <taxon>Agaricomycotina</taxon>
        <taxon>Agaricomycetes</taxon>
        <taxon>Agaricomycetidae</taxon>
        <taxon>Boletales</taxon>
        <taxon>Sclerodermatineae</taxon>
        <taxon>Pisolithaceae</taxon>
        <taxon>Pisolithus</taxon>
    </lineage>
</organism>
<evidence type="ECO:0000313" key="1">
    <source>
        <dbReference type="EMBL" id="KIK20275.1"/>
    </source>
</evidence>
<proteinExistence type="predicted"/>